<dbReference type="SMART" id="SM00382">
    <property type="entry name" value="AAA"/>
    <property type="match status" value="2"/>
</dbReference>
<dbReference type="InterPro" id="IPR003593">
    <property type="entry name" value="AAA+_ATPase"/>
</dbReference>
<keyword evidence="3" id="KW-0820">tRNA-binding</keyword>
<evidence type="ECO:0000256" key="8">
    <source>
        <dbReference type="ARBA" id="ARBA00022840"/>
    </source>
</evidence>
<dbReference type="InterPro" id="IPR032524">
    <property type="entry name" value="ABC_tran_C"/>
</dbReference>
<keyword evidence="5" id="KW-0677">Repeat</keyword>
<evidence type="ECO:0000256" key="2">
    <source>
        <dbReference type="ARBA" id="ARBA00022490"/>
    </source>
</evidence>
<gene>
    <name evidence="14" type="ORF">Desgi_1219</name>
</gene>
<dbReference type="eggNOG" id="COG0488">
    <property type="taxonomic scope" value="Bacteria"/>
</dbReference>
<dbReference type="InterPro" id="IPR032781">
    <property type="entry name" value="ABC_tran_Xtn"/>
</dbReference>
<dbReference type="Proteomes" id="UP000013520">
    <property type="component" value="Chromosome"/>
</dbReference>
<keyword evidence="11" id="KW-0648">Protein biosynthesis</keyword>
<dbReference type="InterPro" id="IPR051309">
    <property type="entry name" value="ABCF_ATPase"/>
</dbReference>
<dbReference type="Gene3D" id="1.10.287.380">
    <property type="entry name" value="Valyl-tRNA synthetase, C-terminal domain"/>
    <property type="match status" value="1"/>
</dbReference>
<dbReference type="Pfam" id="PF16326">
    <property type="entry name" value="ABC_tran_CTD"/>
    <property type="match status" value="1"/>
</dbReference>
<keyword evidence="7" id="KW-0378">Hydrolase</keyword>
<dbReference type="PANTHER" id="PTHR42855:SF1">
    <property type="entry name" value="ABC TRANSPORTER DOMAIN-CONTAINING PROTEIN"/>
    <property type="match status" value="1"/>
</dbReference>
<sequence length="640" mass="72315">MSLLTAENISKSYSDKKLLNHINLSISEGDKLGLIGINGTGKSTLLKIIAGVEKADEGQVTKGSAMQIAYLSQNPDFDARATVLEQVFKGDSPLMKLIREYTTALGNPGTSDEQVLKLTRDMDALNAWNLESEAQSILTRLGISDYNAPIDTLSGGRKKRVALAAALLNPADLLVLDEPTNHLDNEAINWLEQYLNKRKGSLLMITHDRYFLDRVVNQIIELDKGSLYLYKGNYSYYLEKKIEREEMEQATERKRQRLLKKELAWLKKGAKARTTKQKARIDRYHRLNAQTAGQRDEKLQISVASSRLGKKTIELEQVCKSFAGTRVIDNFSFKLARNDRVGIIGPNGSGKSTLLNIIYGIVQPDSGTADIGETVKMGLYSQEIQHIDGSLRVIEYIKEGAEFLSTSEGHKISASQMLERFLFPPTLQWSLIEKLSGGEKRRLHLLRVLMEAPNILLLDEPTNDLDISTLAILEDYLDDFNGAVIAVSHDRYFLDRMAEKILSFEGNGHIGQYTGNYSDYQAKCSDQTVDQAKNNVIDNVVSSKQRKNQRDNQKGRKKTKPLKFTYHEQKEYAEIDDIIAGLEDKIKLLQIQINEAAIDYVLLQQLVTEKDELERQLKEKLERWVYLNELAEKIAKEGLP</sequence>
<dbReference type="KEGG" id="dgi:Desgi_1219"/>
<dbReference type="AlphaFoldDB" id="R4KJN5"/>
<keyword evidence="9" id="KW-0810">Translation regulation</keyword>
<dbReference type="Pfam" id="PF12848">
    <property type="entry name" value="ABC_tran_Xtn"/>
    <property type="match status" value="1"/>
</dbReference>
<dbReference type="Pfam" id="PF00005">
    <property type="entry name" value="ABC_tran"/>
    <property type="match status" value="2"/>
</dbReference>
<dbReference type="HOGENOM" id="CLU_000604_36_0_9"/>
<dbReference type="CDD" id="cd03221">
    <property type="entry name" value="ABCF_EF-3"/>
    <property type="match status" value="2"/>
</dbReference>
<evidence type="ECO:0000256" key="1">
    <source>
        <dbReference type="ARBA" id="ARBA00005868"/>
    </source>
</evidence>
<keyword evidence="4" id="KW-0699">rRNA-binding</keyword>
<dbReference type="InterPro" id="IPR003439">
    <property type="entry name" value="ABC_transporter-like_ATP-bd"/>
</dbReference>
<dbReference type="InterPro" id="IPR027417">
    <property type="entry name" value="P-loop_NTPase"/>
</dbReference>
<keyword evidence="6" id="KW-0547">Nucleotide-binding</keyword>
<evidence type="ECO:0000313" key="15">
    <source>
        <dbReference type="Proteomes" id="UP000013520"/>
    </source>
</evidence>
<dbReference type="EMBL" id="CP003273">
    <property type="protein sequence ID" value="AGL00740.1"/>
    <property type="molecule type" value="Genomic_DNA"/>
</dbReference>
<dbReference type="InterPro" id="IPR037118">
    <property type="entry name" value="Val-tRNA_synth_C_sf"/>
</dbReference>
<evidence type="ECO:0000256" key="6">
    <source>
        <dbReference type="ARBA" id="ARBA00022741"/>
    </source>
</evidence>
<dbReference type="FunFam" id="3.40.50.300:FF:000183">
    <property type="entry name" value="ABC transporter ATP-binding protein yjjK"/>
    <property type="match status" value="1"/>
</dbReference>
<evidence type="ECO:0000313" key="14">
    <source>
        <dbReference type="EMBL" id="AGL00740.1"/>
    </source>
</evidence>
<evidence type="ECO:0000256" key="10">
    <source>
        <dbReference type="ARBA" id="ARBA00022884"/>
    </source>
</evidence>
<dbReference type="Gene3D" id="3.40.50.300">
    <property type="entry name" value="P-loop containing nucleotide triphosphate hydrolases"/>
    <property type="match status" value="2"/>
</dbReference>
<evidence type="ECO:0000256" key="7">
    <source>
        <dbReference type="ARBA" id="ARBA00022801"/>
    </source>
</evidence>
<keyword evidence="8" id="KW-0067">ATP-binding</keyword>
<dbReference type="PANTHER" id="PTHR42855">
    <property type="entry name" value="ABC TRANSPORTER ATP-BINDING SUBUNIT"/>
    <property type="match status" value="1"/>
</dbReference>
<evidence type="ECO:0000256" key="5">
    <source>
        <dbReference type="ARBA" id="ARBA00022737"/>
    </source>
</evidence>
<dbReference type="GO" id="GO:0000049">
    <property type="term" value="F:tRNA binding"/>
    <property type="evidence" value="ECO:0007669"/>
    <property type="project" value="UniProtKB-KW"/>
</dbReference>
<proteinExistence type="inferred from homology"/>
<keyword evidence="15" id="KW-1185">Reference proteome</keyword>
<dbReference type="GO" id="GO:0003677">
    <property type="term" value="F:DNA binding"/>
    <property type="evidence" value="ECO:0007669"/>
    <property type="project" value="InterPro"/>
</dbReference>
<evidence type="ECO:0000256" key="4">
    <source>
        <dbReference type="ARBA" id="ARBA00022730"/>
    </source>
</evidence>
<keyword evidence="10" id="KW-0694">RNA-binding</keyword>
<evidence type="ECO:0000256" key="3">
    <source>
        <dbReference type="ARBA" id="ARBA00022555"/>
    </source>
</evidence>
<dbReference type="SUPFAM" id="SSF52540">
    <property type="entry name" value="P-loop containing nucleoside triphosphate hydrolases"/>
    <property type="match status" value="2"/>
</dbReference>
<feature type="domain" description="ABC transporter" evidence="13">
    <location>
        <begin position="4"/>
        <end position="249"/>
    </location>
</feature>
<reference evidence="14 15" key="1">
    <citation type="submission" date="2012-01" db="EMBL/GenBank/DDBJ databases">
        <title>Complete sequence of Desulfotomaculum gibsoniae DSM 7213.</title>
        <authorList>
            <consortium name="US DOE Joint Genome Institute"/>
            <person name="Lucas S."/>
            <person name="Han J."/>
            <person name="Lapidus A."/>
            <person name="Cheng J.-F."/>
            <person name="Goodwin L."/>
            <person name="Pitluck S."/>
            <person name="Peters L."/>
            <person name="Ovchinnikova G."/>
            <person name="Teshima H."/>
            <person name="Detter J.C."/>
            <person name="Han C."/>
            <person name="Tapia R."/>
            <person name="Land M."/>
            <person name="Hauser L."/>
            <person name="Kyrpides N."/>
            <person name="Ivanova N."/>
            <person name="Pagani I."/>
            <person name="Parshina S."/>
            <person name="Plugge C."/>
            <person name="Muyzer G."/>
            <person name="Kuever J."/>
            <person name="Ivanova A."/>
            <person name="Nazina T."/>
            <person name="Klenk H.-P."/>
            <person name="Brambilla E."/>
            <person name="Spring S."/>
            <person name="Stams A.F."/>
            <person name="Woyke T."/>
        </authorList>
    </citation>
    <scope>NUCLEOTIDE SEQUENCE [LARGE SCALE GENOMIC DNA]</scope>
    <source>
        <strain evidence="14 15">DSM 7213</strain>
    </source>
</reference>
<dbReference type="FunFam" id="3.40.50.300:FF:000011">
    <property type="entry name" value="Putative ABC transporter ATP-binding component"/>
    <property type="match status" value="1"/>
</dbReference>
<keyword evidence="12" id="KW-0175">Coiled coil</keyword>
<feature type="domain" description="ABC transporter" evidence="13">
    <location>
        <begin position="313"/>
        <end position="531"/>
    </location>
</feature>
<dbReference type="STRING" id="767817.Desgi_1219"/>
<dbReference type="PROSITE" id="PS50893">
    <property type="entry name" value="ABC_TRANSPORTER_2"/>
    <property type="match status" value="2"/>
</dbReference>
<keyword evidence="2" id="KW-0963">Cytoplasm</keyword>
<protein>
    <submittedName>
        <fullName evidence="14">ATPase component of ABC transporters with duplicated ATPase domain</fullName>
    </submittedName>
</protein>
<evidence type="ECO:0000259" key="13">
    <source>
        <dbReference type="PROSITE" id="PS50893"/>
    </source>
</evidence>
<dbReference type="GO" id="GO:0006412">
    <property type="term" value="P:translation"/>
    <property type="evidence" value="ECO:0007669"/>
    <property type="project" value="UniProtKB-KW"/>
</dbReference>
<dbReference type="GO" id="GO:0005524">
    <property type="term" value="F:ATP binding"/>
    <property type="evidence" value="ECO:0007669"/>
    <property type="project" value="UniProtKB-KW"/>
</dbReference>
<feature type="coiled-coil region" evidence="12">
    <location>
        <begin position="572"/>
        <end position="623"/>
    </location>
</feature>
<evidence type="ECO:0000256" key="9">
    <source>
        <dbReference type="ARBA" id="ARBA00022845"/>
    </source>
</evidence>
<dbReference type="OrthoDB" id="1624247at2"/>
<name>R4KJN5_9FIRM</name>
<dbReference type="GO" id="GO:0006417">
    <property type="term" value="P:regulation of translation"/>
    <property type="evidence" value="ECO:0007669"/>
    <property type="project" value="UniProtKB-KW"/>
</dbReference>
<dbReference type="GO" id="GO:0019843">
    <property type="term" value="F:rRNA binding"/>
    <property type="evidence" value="ECO:0007669"/>
    <property type="project" value="UniProtKB-KW"/>
</dbReference>
<organism evidence="14 15">
    <name type="scientific">Desulfoscipio gibsoniae DSM 7213</name>
    <dbReference type="NCBI Taxonomy" id="767817"/>
    <lineage>
        <taxon>Bacteria</taxon>
        <taxon>Bacillati</taxon>
        <taxon>Bacillota</taxon>
        <taxon>Clostridia</taxon>
        <taxon>Eubacteriales</taxon>
        <taxon>Desulfallaceae</taxon>
        <taxon>Desulfoscipio</taxon>
    </lineage>
</organism>
<evidence type="ECO:0000256" key="12">
    <source>
        <dbReference type="SAM" id="Coils"/>
    </source>
</evidence>
<accession>R4KJN5</accession>
<evidence type="ECO:0000256" key="11">
    <source>
        <dbReference type="ARBA" id="ARBA00022917"/>
    </source>
</evidence>
<comment type="similarity">
    <text evidence="1">Belongs to the ABC transporter superfamily. ABCF family. Translational throttle EttA subfamily.</text>
</comment>
<dbReference type="RefSeq" id="WP_006523758.1">
    <property type="nucleotide sequence ID" value="NC_021184.1"/>
</dbReference>
<dbReference type="GO" id="GO:0016887">
    <property type="term" value="F:ATP hydrolysis activity"/>
    <property type="evidence" value="ECO:0007669"/>
    <property type="project" value="InterPro"/>
</dbReference>